<dbReference type="GO" id="GO:0005886">
    <property type="term" value="C:plasma membrane"/>
    <property type="evidence" value="ECO:0007669"/>
    <property type="project" value="UniProtKB-SubCell"/>
</dbReference>
<dbReference type="Pfam" id="PF03772">
    <property type="entry name" value="Competence"/>
    <property type="match status" value="1"/>
</dbReference>
<dbReference type="PANTHER" id="PTHR30619:SF1">
    <property type="entry name" value="RECOMBINATION PROTEIN 2"/>
    <property type="match status" value="1"/>
</dbReference>
<feature type="transmembrane region" description="Helical" evidence="6">
    <location>
        <begin position="424"/>
        <end position="451"/>
    </location>
</feature>
<sequence>MSGLFHTHQTPEHSVVGAPGIVAFSCGVILLYQLTLLPPPWWLFLVGLLMVSASLLIRQGTMRRLVRLLALLVLGLAWAGWHSEARLAERLPADMEGKRLELSGYVCELPQAGSFSSLRFSVCVVSWHSEGQQGATPVLPRRVRLSWYGRNDQALPGHRLRLEVVLKRPHGNLNPEGFRYEDWLFRKGYRATGSVRAVALDQDLHCGWHCRYHAWHQTVAEQVHRHFSDAGEYPLIASLLIGHRGYLTDRHWQTLRATGTIHLVAISGLHLGLVAVGAGLVARRFTLSVPAHWLDERRRRIAGFALVILCCLFYALVAGFTVPTRRALIMVLVGGWYLLLAREASVWRPFCSALFLVLLLDPFAPLDQGFWLSFGAVAVLLAVFSGRLAGPGWLKGLVLAQLAVFAGLWPLLSGLGQSQPLAGLVANLVAIPWVSLVVMPVLFAGALLVLVSGGAVTGWVSSLLDAVLGPLMAWLQWVEQLAAPVSVLAPEASPFLLTLLAAVVVLLLRFPDRVFRLMTVALVGAWAVTVVLTRPAAINPEVVEPEIRVWDVGQGLSVLVRVGRKALVYDTGPEVRGVFSAVDSTLLPNLRALGINKLDRLIISHGDSDHAGGLVQLVQAVDVEQIQSGEPEVVAGILDEVPGKSVGQCRSEPFEWHGVVFEFWQSQAERTGNDASCVVRIHHPASGSDVLLTGDISKRVEAEMLAPGAVPWLRKAVDFRLVLAPHHGSKTSSSAPWIDRVAPDWVIYTAGYRHRYGHPHPDVVARYQLANARPLNTACSGEIVVTLSKHGPKISELRHTVPFWIQGPGLTRDQCKIP</sequence>
<feature type="transmembrane region" description="Helical" evidence="6">
    <location>
        <begin position="370"/>
        <end position="389"/>
    </location>
</feature>
<dbReference type="CDD" id="cd07731">
    <property type="entry name" value="ComA-like_MBL-fold"/>
    <property type="match status" value="1"/>
</dbReference>
<feature type="transmembrane region" description="Helical" evidence="6">
    <location>
        <begin position="15"/>
        <end position="34"/>
    </location>
</feature>
<evidence type="ECO:0000256" key="4">
    <source>
        <dbReference type="ARBA" id="ARBA00022989"/>
    </source>
</evidence>
<dbReference type="EMBL" id="AP019537">
    <property type="protein sequence ID" value="BBJ03717.1"/>
    <property type="molecule type" value="Genomic_DNA"/>
</dbReference>
<dbReference type="SUPFAM" id="SSF56281">
    <property type="entry name" value="Metallo-hydrolase/oxidoreductase"/>
    <property type="match status" value="1"/>
</dbReference>
<feature type="transmembrane region" description="Helical" evidence="6">
    <location>
        <begin position="492"/>
        <end position="510"/>
    </location>
</feature>
<keyword evidence="4 6" id="KW-1133">Transmembrane helix</keyword>
<keyword evidence="2" id="KW-1003">Cell membrane</keyword>
<feature type="transmembrane region" description="Helical" evidence="6">
    <location>
        <begin position="64"/>
        <end position="81"/>
    </location>
</feature>
<organism evidence="8">
    <name type="scientific">Marinobacter nauticus</name>
    <name type="common">Marinobacter hydrocarbonoclasticus</name>
    <name type="synonym">Marinobacter aquaeolei</name>
    <dbReference type="NCBI Taxonomy" id="2743"/>
    <lineage>
        <taxon>Bacteria</taxon>
        <taxon>Pseudomonadati</taxon>
        <taxon>Pseudomonadota</taxon>
        <taxon>Gammaproteobacteria</taxon>
        <taxon>Pseudomonadales</taxon>
        <taxon>Marinobacteraceae</taxon>
        <taxon>Marinobacter</taxon>
    </lineage>
</organism>
<dbReference type="InterPro" id="IPR001279">
    <property type="entry name" value="Metallo-B-lactamas"/>
</dbReference>
<feature type="transmembrane region" description="Helical" evidence="6">
    <location>
        <begin position="517"/>
        <end position="537"/>
    </location>
</feature>
<name>A0A455W9H4_MARNT</name>
<feature type="transmembrane region" description="Helical" evidence="6">
    <location>
        <begin position="301"/>
        <end position="317"/>
    </location>
</feature>
<feature type="transmembrane region" description="Helical" evidence="6">
    <location>
        <begin position="458"/>
        <end position="477"/>
    </location>
</feature>
<accession>A0A455W9H4</accession>
<comment type="subcellular location">
    <subcellularLocation>
        <location evidence="1">Cell membrane</location>
        <topology evidence="1">Multi-pass membrane protein</topology>
    </subcellularLocation>
</comment>
<evidence type="ECO:0000256" key="6">
    <source>
        <dbReference type="SAM" id="Phobius"/>
    </source>
</evidence>
<dbReference type="PANTHER" id="PTHR30619">
    <property type="entry name" value="DNA INTERNALIZATION/COMPETENCE PROTEIN COMEC/REC2"/>
    <property type="match status" value="1"/>
</dbReference>
<dbReference type="Gene3D" id="3.60.15.10">
    <property type="entry name" value="Ribonuclease Z/Hydroxyacylglutathione hydrolase-like"/>
    <property type="match status" value="1"/>
</dbReference>
<dbReference type="InterPro" id="IPR004797">
    <property type="entry name" value="Competence_ComEC/Rec2"/>
</dbReference>
<dbReference type="SMART" id="SM00849">
    <property type="entry name" value="Lactamase_B"/>
    <property type="match status" value="1"/>
</dbReference>
<dbReference type="NCBIfam" id="TIGR00361">
    <property type="entry name" value="ComEC_Rec2"/>
    <property type="match status" value="1"/>
</dbReference>
<dbReference type="Pfam" id="PF00753">
    <property type="entry name" value="Lactamase_B"/>
    <property type="match status" value="1"/>
</dbReference>
<evidence type="ECO:0000256" key="1">
    <source>
        <dbReference type="ARBA" id="ARBA00004651"/>
    </source>
</evidence>
<keyword evidence="3 6" id="KW-0812">Transmembrane</keyword>
<protein>
    <submittedName>
        <fullName evidence="8">DNA internalization-related competence protein ComEC/Rec2</fullName>
    </submittedName>
</protein>
<evidence type="ECO:0000313" key="8">
    <source>
        <dbReference type="EMBL" id="BBJ03717.1"/>
    </source>
</evidence>
<feature type="transmembrane region" description="Helical" evidence="6">
    <location>
        <begin position="261"/>
        <end position="281"/>
    </location>
</feature>
<dbReference type="InterPro" id="IPR025405">
    <property type="entry name" value="DUF4131"/>
</dbReference>
<dbReference type="InterPro" id="IPR036866">
    <property type="entry name" value="RibonucZ/Hydroxyglut_hydro"/>
</dbReference>
<feature type="transmembrane region" description="Helical" evidence="6">
    <location>
        <begin position="396"/>
        <end position="412"/>
    </location>
</feature>
<evidence type="ECO:0000259" key="7">
    <source>
        <dbReference type="SMART" id="SM00849"/>
    </source>
</evidence>
<dbReference type="Pfam" id="PF13567">
    <property type="entry name" value="DUF4131"/>
    <property type="match status" value="1"/>
</dbReference>
<reference evidence="8" key="1">
    <citation type="submission" date="2019-03" db="EMBL/GenBank/DDBJ databases">
        <title>Whole genome analysis of nitrate-reducing bacteria Marinobacter hydrocarbonoclasticus YB03.</title>
        <authorList>
            <person name="Azam A.H."/>
            <person name="Yuk S.R."/>
            <person name="Kamarisima K."/>
            <person name="Miyanaga K."/>
            <person name="Tanji Y."/>
        </authorList>
    </citation>
    <scope>NUCLEOTIDE SEQUENCE</scope>
    <source>
        <strain evidence="8">YB03</strain>
    </source>
</reference>
<dbReference type="NCBIfam" id="TIGR00360">
    <property type="entry name" value="ComEC_N-term"/>
    <property type="match status" value="1"/>
</dbReference>
<gene>
    <name evidence="8" type="ORF">YBY_15650</name>
</gene>
<dbReference type="InterPro" id="IPR052159">
    <property type="entry name" value="Competence_DNA_uptake"/>
</dbReference>
<evidence type="ECO:0000256" key="5">
    <source>
        <dbReference type="ARBA" id="ARBA00023136"/>
    </source>
</evidence>
<dbReference type="GO" id="GO:0030420">
    <property type="term" value="P:establishment of competence for transformation"/>
    <property type="evidence" value="ECO:0007669"/>
    <property type="project" value="InterPro"/>
</dbReference>
<evidence type="ECO:0000256" key="2">
    <source>
        <dbReference type="ARBA" id="ARBA00022475"/>
    </source>
</evidence>
<dbReference type="InterPro" id="IPR004477">
    <property type="entry name" value="ComEC_N"/>
</dbReference>
<dbReference type="InterPro" id="IPR035681">
    <property type="entry name" value="ComA-like_MBL"/>
</dbReference>
<dbReference type="AlphaFoldDB" id="A0A455W9H4"/>
<feature type="transmembrane region" description="Helical" evidence="6">
    <location>
        <begin position="40"/>
        <end position="57"/>
    </location>
</feature>
<feature type="domain" description="Metallo-beta-lactamase" evidence="7">
    <location>
        <begin position="554"/>
        <end position="752"/>
    </location>
</feature>
<proteinExistence type="predicted"/>
<evidence type="ECO:0000256" key="3">
    <source>
        <dbReference type="ARBA" id="ARBA00022692"/>
    </source>
</evidence>
<keyword evidence="5 6" id="KW-0472">Membrane</keyword>